<dbReference type="RefSeq" id="XP_024736284.1">
    <property type="nucleotide sequence ID" value="XM_024883163.1"/>
</dbReference>
<dbReference type="EMBL" id="KZ613816">
    <property type="protein sequence ID" value="PMD59380.1"/>
    <property type="molecule type" value="Genomic_DNA"/>
</dbReference>
<evidence type="ECO:0000256" key="1">
    <source>
        <dbReference type="SAM" id="MobiDB-lite"/>
    </source>
</evidence>
<dbReference type="InterPro" id="IPR010730">
    <property type="entry name" value="HET"/>
</dbReference>
<name>A0A2J6T8M4_9HELO</name>
<dbReference type="STRING" id="1095630.A0A2J6T8M4"/>
<feature type="region of interest" description="Disordered" evidence="1">
    <location>
        <begin position="1"/>
        <end position="22"/>
    </location>
</feature>
<dbReference type="Pfam" id="PF06985">
    <property type="entry name" value="HET"/>
    <property type="match status" value="1"/>
</dbReference>
<sequence length="603" mass="68716">MGSETGETRHRRTRANTTKLPGPLDASTKCPKCNWRASEERRSNDLETVLSQFQDTCAMCTIWKRCIQVCQAAAGRARYVIVENNHIQIEGGFDTITYEFCLYKDPGLPCPLPLPERPDVAHRADSKQCLEYARYWLTKCQTEHAECSLAMPTQLPTRVLDITHKQPWLFVSNGQVGSYAALSYGWGSKRNFTTTRDMLDIFTAGIPVANIPATIIDAIQVAKSFGYQYLWIDALCIIQDDPQDWQREASRMAQVYGNADLVLAASSATDSYEGFLNQERRHPGGSVYFYDERDPAKSYCIKYGLGARYQCTLDEGPLAKRAWAFQEKMLARRYLCYSPEELSWHCNVIETCECSYGRHSKHFLYDSPLPMYTMRQLSRQTDRIVAISAVATRLEQRLGDIFRFGLWESRMVHQLGWERYMPTNQCIAGVPTWSWASVSGVLSYDPETHRAGANTKFYPMRSFEIPNAINCFNMRLDAPLVYIKYPRKDATHGFTTLRNDAIALPGIAWRSIYGAGPPSSQVWCMPYSTAKAYLLYPESDNESDINTPFEFLRHRFMLFGRSLRYPGAFERLGIAIIHQLPHEIAKDMGAFLEEVAPTLISIV</sequence>
<proteinExistence type="predicted"/>
<evidence type="ECO:0000313" key="3">
    <source>
        <dbReference type="EMBL" id="PMD59380.1"/>
    </source>
</evidence>
<evidence type="ECO:0000313" key="4">
    <source>
        <dbReference type="Proteomes" id="UP000235371"/>
    </source>
</evidence>
<organism evidence="3 4">
    <name type="scientific">Hyaloscypha bicolor E</name>
    <dbReference type="NCBI Taxonomy" id="1095630"/>
    <lineage>
        <taxon>Eukaryota</taxon>
        <taxon>Fungi</taxon>
        <taxon>Dikarya</taxon>
        <taxon>Ascomycota</taxon>
        <taxon>Pezizomycotina</taxon>
        <taxon>Leotiomycetes</taxon>
        <taxon>Helotiales</taxon>
        <taxon>Hyaloscyphaceae</taxon>
        <taxon>Hyaloscypha</taxon>
        <taxon>Hyaloscypha bicolor</taxon>
    </lineage>
</organism>
<evidence type="ECO:0000259" key="2">
    <source>
        <dbReference type="Pfam" id="PF06985"/>
    </source>
</evidence>
<gene>
    <name evidence="3" type="ORF">K444DRAFT_630171</name>
</gene>
<dbReference type="Proteomes" id="UP000235371">
    <property type="component" value="Unassembled WGS sequence"/>
</dbReference>
<dbReference type="PANTHER" id="PTHR33112">
    <property type="entry name" value="DOMAIN PROTEIN, PUTATIVE-RELATED"/>
    <property type="match status" value="1"/>
</dbReference>
<keyword evidence="4" id="KW-1185">Reference proteome</keyword>
<accession>A0A2J6T8M4</accession>
<feature type="domain" description="Heterokaryon incompatibility" evidence="2">
    <location>
        <begin position="179"/>
        <end position="327"/>
    </location>
</feature>
<dbReference type="AlphaFoldDB" id="A0A2J6T8M4"/>
<dbReference type="PANTHER" id="PTHR33112:SF10">
    <property type="entry name" value="TOL"/>
    <property type="match status" value="1"/>
</dbReference>
<protein>
    <submittedName>
        <fullName evidence="3">HET-domain-containing protein</fullName>
    </submittedName>
</protein>
<dbReference type="GeneID" id="36591240"/>
<dbReference type="OrthoDB" id="3474306at2759"/>
<reference evidence="3 4" key="1">
    <citation type="submission" date="2016-04" db="EMBL/GenBank/DDBJ databases">
        <title>A degradative enzymes factory behind the ericoid mycorrhizal symbiosis.</title>
        <authorList>
            <consortium name="DOE Joint Genome Institute"/>
            <person name="Martino E."/>
            <person name="Morin E."/>
            <person name="Grelet G."/>
            <person name="Kuo A."/>
            <person name="Kohler A."/>
            <person name="Daghino S."/>
            <person name="Barry K."/>
            <person name="Choi C."/>
            <person name="Cichocki N."/>
            <person name="Clum A."/>
            <person name="Copeland A."/>
            <person name="Hainaut M."/>
            <person name="Haridas S."/>
            <person name="Labutti K."/>
            <person name="Lindquist E."/>
            <person name="Lipzen A."/>
            <person name="Khouja H.-R."/>
            <person name="Murat C."/>
            <person name="Ohm R."/>
            <person name="Olson A."/>
            <person name="Spatafora J."/>
            <person name="Veneault-Fourrey C."/>
            <person name="Henrissat B."/>
            <person name="Grigoriev I."/>
            <person name="Martin F."/>
            <person name="Perotto S."/>
        </authorList>
    </citation>
    <scope>NUCLEOTIDE SEQUENCE [LARGE SCALE GENOMIC DNA]</scope>
    <source>
        <strain evidence="3 4">E</strain>
    </source>
</reference>
<dbReference type="InParanoid" id="A0A2J6T8M4"/>